<evidence type="ECO:0000313" key="5">
    <source>
        <dbReference type="Proteomes" id="UP000315017"/>
    </source>
</evidence>
<evidence type="ECO:0000256" key="2">
    <source>
        <dbReference type="SAM" id="SignalP"/>
    </source>
</evidence>
<dbReference type="RefSeq" id="WP_145099994.1">
    <property type="nucleotide sequence ID" value="NZ_CP036274.1"/>
</dbReference>
<dbReference type="OrthoDB" id="176168at2"/>
<dbReference type="GO" id="GO:0016787">
    <property type="term" value="F:hydrolase activity"/>
    <property type="evidence" value="ECO:0007669"/>
    <property type="project" value="InterPro"/>
</dbReference>
<feature type="region of interest" description="Disordered" evidence="1">
    <location>
        <begin position="240"/>
        <end position="273"/>
    </location>
</feature>
<evidence type="ECO:0000259" key="3">
    <source>
        <dbReference type="Pfam" id="PF06439"/>
    </source>
</evidence>
<protein>
    <recommendedName>
        <fullName evidence="3">3-keto-alpha-glucoside-1,2-lyase/3-keto-2-hydroxy-glucal hydratase domain-containing protein</fullName>
    </recommendedName>
</protein>
<dbReference type="KEGG" id="aagg:ETAA8_71240"/>
<organism evidence="4 5">
    <name type="scientific">Anatilimnocola aggregata</name>
    <dbReference type="NCBI Taxonomy" id="2528021"/>
    <lineage>
        <taxon>Bacteria</taxon>
        <taxon>Pseudomonadati</taxon>
        <taxon>Planctomycetota</taxon>
        <taxon>Planctomycetia</taxon>
        <taxon>Pirellulales</taxon>
        <taxon>Pirellulaceae</taxon>
        <taxon>Anatilimnocola</taxon>
    </lineage>
</organism>
<dbReference type="EMBL" id="CP036274">
    <property type="protein sequence ID" value="QDU31962.1"/>
    <property type="molecule type" value="Genomic_DNA"/>
</dbReference>
<feature type="domain" description="3-keto-alpha-glucoside-1,2-lyase/3-keto-2-hydroxy-glucal hydratase" evidence="3">
    <location>
        <begin position="49"/>
        <end position="235"/>
    </location>
</feature>
<dbReference type="Pfam" id="PF06439">
    <property type="entry name" value="3keto-disac_hyd"/>
    <property type="match status" value="1"/>
</dbReference>
<dbReference type="Gene3D" id="2.60.120.560">
    <property type="entry name" value="Exo-inulinase, domain 1"/>
    <property type="match status" value="1"/>
</dbReference>
<evidence type="ECO:0000313" key="4">
    <source>
        <dbReference type="EMBL" id="QDU31962.1"/>
    </source>
</evidence>
<dbReference type="InterPro" id="IPR010496">
    <property type="entry name" value="AL/BT2_dom"/>
</dbReference>
<reference evidence="4 5" key="1">
    <citation type="submission" date="2019-02" db="EMBL/GenBank/DDBJ databases">
        <title>Deep-cultivation of Planctomycetes and their phenomic and genomic characterization uncovers novel biology.</title>
        <authorList>
            <person name="Wiegand S."/>
            <person name="Jogler M."/>
            <person name="Boedeker C."/>
            <person name="Pinto D."/>
            <person name="Vollmers J."/>
            <person name="Rivas-Marin E."/>
            <person name="Kohn T."/>
            <person name="Peeters S.H."/>
            <person name="Heuer A."/>
            <person name="Rast P."/>
            <person name="Oberbeckmann S."/>
            <person name="Bunk B."/>
            <person name="Jeske O."/>
            <person name="Meyerdierks A."/>
            <person name="Storesund J.E."/>
            <person name="Kallscheuer N."/>
            <person name="Luecker S."/>
            <person name="Lage O.M."/>
            <person name="Pohl T."/>
            <person name="Merkel B.J."/>
            <person name="Hornburger P."/>
            <person name="Mueller R.-W."/>
            <person name="Bruemmer F."/>
            <person name="Labrenz M."/>
            <person name="Spormann A.M."/>
            <person name="Op den Camp H."/>
            <person name="Overmann J."/>
            <person name="Amann R."/>
            <person name="Jetten M.S.M."/>
            <person name="Mascher T."/>
            <person name="Medema M.H."/>
            <person name="Devos D.P."/>
            <person name="Kaster A.-K."/>
            <person name="Ovreas L."/>
            <person name="Rohde M."/>
            <person name="Galperin M.Y."/>
            <person name="Jogler C."/>
        </authorList>
    </citation>
    <scope>NUCLEOTIDE SEQUENCE [LARGE SCALE GENOMIC DNA]</scope>
    <source>
        <strain evidence="4 5">ETA_A8</strain>
    </source>
</reference>
<name>A0A517YP15_9BACT</name>
<accession>A0A517YP15</accession>
<proteinExistence type="predicted"/>
<gene>
    <name evidence="4" type="ORF">ETAA8_71240</name>
</gene>
<evidence type="ECO:0000256" key="1">
    <source>
        <dbReference type="SAM" id="MobiDB-lite"/>
    </source>
</evidence>
<dbReference type="AlphaFoldDB" id="A0A517YP15"/>
<sequence length="273" mass="30243" precursor="true">MRLRLLAAAFFASFTLAAGAMWIDEYKSGIIWPMPPIVDAQPDKAPSDAIVLFDGTNLDAFNGGDKWEIADGAATAKGGGLTTKEKFGDCQIHVEFATPAEVKGKGQGRGNSGIYLMGRYEVQVLDSYENETYFDGQCGSVYKQQPPMVNASRKPGEWQTMDIIFTAPKFNDDGSVASPAYVTVLHNGVLLHNHFELHGGTSYVEAPKYKKHADKEALNIQFHGNPVRFRNIWLRENIHPLVGQPPTAKEEKKDDEPKGEEKKPEDKKSEDKK</sequence>
<keyword evidence="2" id="KW-0732">Signal</keyword>
<dbReference type="Proteomes" id="UP000315017">
    <property type="component" value="Chromosome"/>
</dbReference>
<feature type="compositionally biased region" description="Basic and acidic residues" evidence="1">
    <location>
        <begin position="248"/>
        <end position="273"/>
    </location>
</feature>
<keyword evidence="5" id="KW-1185">Reference proteome</keyword>
<feature type="signal peptide" evidence="2">
    <location>
        <begin position="1"/>
        <end position="20"/>
    </location>
</feature>
<feature type="chain" id="PRO_5021995806" description="3-keto-alpha-glucoside-1,2-lyase/3-keto-2-hydroxy-glucal hydratase domain-containing protein" evidence="2">
    <location>
        <begin position="21"/>
        <end position="273"/>
    </location>
</feature>